<organism evidence="2 3">
    <name type="scientific">Candidatus Scatoplasma merdavium</name>
    <dbReference type="NCBI Taxonomy" id="2840932"/>
    <lineage>
        <taxon>Bacteria</taxon>
        <taxon>Bacillati</taxon>
        <taxon>Bacillota</taxon>
        <taxon>Bacilli</taxon>
        <taxon>Bacillales</taxon>
        <taxon>Candidatus Scatoplasma</taxon>
    </lineage>
</organism>
<evidence type="ECO:0000313" key="3">
    <source>
        <dbReference type="Proteomes" id="UP000823629"/>
    </source>
</evidence>
<sequence>MQNLKTASDLFIHRNTLLYRLNKIEKILNFSFEDNNICLAYLNTLQI</sequence>
<reference evidence="2" key="2">
    <citation type="journal article" date="2021" name="PeerJ">
        <title>Extensive microbial diversity within the chicken gut microbiome revealed by metagenomics and culture.</title>
        <authorList>
            <person name="Gilroy R."/>
            <person name="Ravi A."/>
            <person name="Getino M."/>
            <person name="Pursley I."/>
            <person name="Horton D.L."/>
            <person name="Alikhan N.F."/>
            <person name="Baker D."/>
            <person name="Gharbi K."/>
            <person name="Hall N."/>
            <person name="Watson M."/>
            <person name="Adriaenssens E.M."/>
            <person name="Foster-Nyarko E."/>
            <person name="Jarju S."/>
            <person name="Secka A."/>
            <person name="Antonio M."/>
            <person name="Oren A."/>
            <person name="Chaudhuri R.R."/>
            <person name="La Ragione R."/>
            <person name="Hildebrand F."/>
            <person name="Pallen M.J."/>
        </authorList>
    </citation>
    <scope>NUCLEOTIDE SEQUENCE</scope>
    <source>
        <strain evidence="2">1748</strain>
    </source>
</reference>
<protein>
    <submittedName>
        <fullName evidence="2">Helix-turn-helix domain-containing protein</fullName>
    </submittedName>
</protein>
<proteinExistence type="predicted"/>
<name>A0A9D9D9J3_9BACL</name>
<accession>A0A9D9D9J3</accession>
<dbReference type="InterPro" id="IPR042070">
    <property type="entry name" value="PucR_C-HTH_sf"/>
</dbReference>
<dbReference type="Pfam" id="PF13556">
    <property type="entry name" value="HTH_30"/>
    <property type="match status" value="1"/>
</dbReference>
<comment type="caution">
    <text evidence="2">The sequence shown here is derived from an EMBL/GenBank/DDBJ whole genome shotgun (WGS) entry which is preliminary data.</text>
</comment>
<evidence type="ECO:0000313" key="2">
    <source>
        <dbReference type="EMBL" id="MBO8414297.1"/>
    </source>
</evidence>
<evidence type="ECO:0000259" key="1">
    <source>
        <dbReference type="Pfam" id="PF13556"/>
    </source>
</evidence>
<dbReference type="AlphaFoldDB" id="A0A9D9D9J3"/>
<reference evidence="2" key="1">
    <citation type="submission" date="2020-10" db="EMBL/GenBank/DDBJ databases">
        <authorList>
            <person name="Gilroy R."/>
        </authorList>
    </citation>
    <scope>NUCLEOTIDE SEQUENCE</scope>
    <source>
        <strain evidence="2">1748</strain>
    </source>
</reference>
<dbReference type="Gene3D" id="1.10.10.2840">
    <property type="entry name" value="PucR C-terminal helix-turn-helix domain"/>
    <property type="match status" value="1"/>
</dbReference>
<dbReference type="EMBL" id="JADING010000064">
    <property type="protein sequence ID" value="MBO8414297.1"/>
    <property type="molecule type" value="Genomic_DNA"/>
</dbReference>
<feature type="domain" description="PucR C-terminal helix-turn-helix" evidence="1">
    <location>
        <begin position="5"/>
        <end position="40"/>
    </location>
</feature>
<dbReference type="InterPro" id="IPR025736">
    <property type="entry name" value="PucR_C-HTH_dom"/>
</dbReference>
<dbReference type="Proteomes" id="UP000823629">
    <property type="component" value="Unassembled WGS sequence"/>
</dbReference>
<gene>
    <name evidence="2" type="ORF">IAC78_02320</name>
</gene>